<organism evidence="2 3">
    <name type="scientific">Nesidiocoris tenuis</name>
    <dbReference type="NCBI Taxonomy" id="355587"/>
    <lineage>
        <taxon>Eukaryota</taxon>
        <taxon>Metazoa</taxon>
        <taxon>Ecdysozoa</taxon>
        <taxon>Arthropoda</taxon>
        <taxon>Hexapoda</taxon>
        <taxon>Insecta</taxon>
        <taxon>Pterygota</taxon>
        <taxon>Neoptera</taxon>
        <taxon>Paraneoptera</taxon>
        <taxon>Hemiptera</taxon>
        <taxon>Heteroptera</taxon>
        <taxon>Panheteroptera</taxon>
        <taxon>Cimicomorpha</taxon>
        <taxon>Miridae</taxon>
        <taxon>Dicyphina</taxon>
        <taxon>Nesidiocoris</taxon>
    </lineage>
</organism>
<name>A0A6H5GXR4_9HEMI</name>
<dbReference type="Proteomes" id="UP000479000">
    <property type="component" value="Unassembled WGS sequence"/>
</dbReference>
<evidence type="ECO:0000313" key="2">
    <source>
        <dbReference type="EMBL" id="CAB0008114.1"/>
    </source>
</evidence>
<dbReference type="EMBL" id="CADCXU010020150">
    <property type="protein sequence ID" value="CAB0008114.1"/>
    <property type="molecule type" value="Genomic_DNA"/>
</dbReference>
<dbReference type="SUPFAM" id="SSF56672">
    <property type="entry name" value="DNA/RNA polymerases"/>
    <property type="match status" value="1"/>
</dbReference>
<dbReference type="PANTHER" id="PTHR19446">
    <property type="entry name" value="REVERSE TRANSCRIPTASES"/>
    <property type="match status" value="1"/>
</dbReference>
<dbReference type="PROSITE" id="PS50878">
    <property type="entry name" value="RT_POL"/>
    <property type="match status" value="1"/>
</dbReference>
<evidence type="ECO:0000259" key="1">
    <source>
        <dbReference type="PROSITE" id="PS50878"/>
    </source>
</evidence>
<feature type="domain" description="Reverse transcriptase" evidence="1">
    <location>
        <begin position="204"/>
        <end position="469"/>
    </location>
</feature>
<dbReference type="AlphaFoldDB" id="A0A6H5GXR4"/>
<dbReference type="GO" id="GO:0071897">
    <property type="term" value="P:DNA biosynthetic process"/>
    <property type="evidence" value="ECO:0007669"/>
    <property type="project" value="UniProtKB-ARBA"/>
</dbReference>
<dbReference type="InterPro" id="IPR000477">
    <property type="entry name" value="RT_dom"/>
</dbReference>
<dbReference type="InterPro" id="IPR043502">
    <property type="entry name" value="DNA/RNA_pol_sf"/>
</dbReference>
<evidence type="ECO:0000313" key="3">
    <source>
        <dbReference type="Proteomes" id="UP000479000"/>
    </source>
</evidence>
<gene>
    <name evidence="2" type="ORF">NTEN_LOCUS13360</name>
</gene>
<protein>
    <recommendedName>
        <fullName evidence="1">Reverse transcriptase domain-containing protein</fullName>
    </recommendedName>
</protein>
<dbReference type="CDD" id="cd01650">
    <property type="entry name" value="RT_nLTR_like"/>
    <property type="match status" value="1"/>
</dbReference>
<reference evidence="2 3" key="1">
    <citation type="submission" date="2020-02" db="EMBL/GenBank/DDBJ databases">
        <authorList>
            <person name="Ferguson B K."/>
        </authorList>
    </citation>
    <scope>NUCLEOTIDE SEQUENCE [LARGE SCALE GENOMIC DNA]</scope>
</reference>
<accession>A0A6H5GXR4</accession>
<sequence>MRKRSTQIPLSFVSDECHHAEYLRLEYHKRRHEHQRLDAGPEKENAKRIMVQTRKKYKKTCKIKKRTSWKAFINSEVARDPWGFLYKQAAGKLKAKSGLSTVLTESHEYTTRWWDTAGEYLRVLLPQDDPAGDDEEQRHMRKICTRVTTEMVGKIEAPFTNGETAAALQTLKTGKAPGPNGHKAEIIKNLSEQNRQKIQLLYNACLEIGHFPEPWKEGRAVVLYKGNEKPIHEPSSHRIIQLLDVEGKGLEKLIRGRLEKHVTLEPEQYGFVKGKGTTDALLKIKGAAASPKKYVMLICVDISGAFDNLWWPALLQELRKAEVPANLFRLVKSYLKNRKTVIKEGNGRQETTSTKGCPQGSVLGPYFWNITANVLIKKMKEKGHVMIMYADDGTIILEADSRLELEEKGQAAMDVVSGWCRQAKMRLSAQKTTMLLIKGTLDIRRPPRIKVEGTTLRMTEEARILGVVVDQRLGFASHVRYVSQKATQLFQILRRVARAQYAIEMDVAKTIYRGAYEGIISYACPVWEPESRKAHNKRRLLSSQRSALLAITRAYNTTSTDALQVAAGIPPVTLRLKEKAKLFECRQRRRDASAVEPNAKTEKEEKRELRAETLQEWQELWEQSTKGRATYDYWPNVESRMKQRCQIDAYTIQAVTGHGDFAAKLKSFALVDDDRCPCGEIDDADHTVYVCPLYREERQELSRCGYSKAEIPACSKKWKVFRDAVRGILKKKKENGRQEETEDMRR</sequence>
<dbReference type="OrthoDB" id="6627828at2759"/>
<keyword evidence="3" id="KW-1185">Reference proteome</keyword>
<dbReference type="Pfam" id="PF00078">
    <property type="entry name" value="RVT_1"/>
    <property type="match status" value="1"/>
</dbReference>
<proteinExistence type="predicted"/>